<dbReference type="CDD" id="cd05379">
    <property type="entry name" value="CAP_bacterial"/>
    <property type="match status" value="1"/>
</dbReference>
<evidence type="ECO:0000313" key="4">
    <source>
        <dbReference type="Proteomes" id="UP001165367"/>
    </source>
</evidence>
<dbReference type="PANTHER" id="PTHR31157">
    <property type="entry name" value="SCP DOMAIN-CONTAINING PROTEIN"/>
    <property type="match status" value="1"/>
</dbReference>
<organism evidence="3 4">
    <name type="scientific">Terrimonas ginsenosidimutans</name>
    <dbReference type="NCBI Taxonomy" id="2908004"/>
    <lineage>
        <taxon>Bacteria</taxon>
        <taxon>Pseudomonadati</taxon>
        <taxon>Bacteroidota</taxon>
        <taxon>Chitinophagia</taxon>
        <taxon>Chitinophagales</taxon>
        <taxon>Chitinophagaceae</taxon>
        <taxon>Terrimonas</taxon>
    </lineage>
</organism>
<dbReference type="RefSeq" id="WP_237877141.1">
    <property type="nucleotide sequence ID" value="NZ_JAKLTR010000031.1"/>
</dbReference>
<feature type="signal peptide" evidence="1">
    <location>
        <begin position="1"/>
        <end position="25"/>
    </location>
</feature>
<evidence type="ECO:0000313" key="3">
    <source>
        <dbReference type="EMBL" id="MCG2618054.1"/>
    </source>
</evidence>
<dbReference type="PANTHER" id="PTHR31157:SF1">
    <property type="entry name" value="SCP DOMAIN-CONTAINING PROTEIN"/>
    <property type="match status" value="1"/>
</dbReference>
<dbReference type="SUPFAM" id="SSF55797">
    <property type="entry name" value="PR-1-like"/>
    <property type="match status" value="1"/>
</dbReference>
<evidence type="ECO:0000256" key="1">
    <source>
        <dbReference type="SAM" id="SignalP"/>
    </source>
</evidence>
<accession>A0ABS9L0R7</accession>
<feature type="domain" description="SCP" evidence="2">
    <location>
        <begin position="33"/>
        <end position="147"/>
    </location>
</feature>
<feature type="chain" id="PRO_5045877251" evidence="1">
    <location>
        <begin position="26"/>
        <end position="149"/>
    </location>
</feature>
<dbReference type="Pfam" id="PF00188">
    <property type="entry name" value="CAP"/>
    <property type="match status" value="1"/>
</dbReference>
<dbReference type="InterPro" id="IPR035940">
    <property type="entry name" value="CAP_sf"/>
</dbReference>
<sequence>MKYITRTIPVVSFCFALCFSIVLNAQSMRDDVLKYTNDLRRSQGLPALEMREDLNELALKHSTGMAKGKTSFGHDGFEQRRLAASKTFPKLSGFAENVAYGASTGKDVVNMWKKSPGHRKNMLGNYRYIGIGIAADSDGTLYYTQVFVN</sequence>
<dbReference type="Gene3D" id="3.40.33.10">
    <property type="entry name" value="CAP"/>
    <property type="match status" value="1"/>
</dbReference>
<gene>
    <name evidence="3" type="ORF">LZZ85_27370</name>
</gene>
<keyword evidence="4" id="KW-1185">Reference proteome</keyword>
<name>A0ABS9L0R7_9BACT</name>
<protein>
    <submittedName>
        <fullName evidence="3">CAP domain-containing protein</fullName>
    </submittedName>
</protein>
<proteinExistence type="predicted"/>
<dbReference type="InterPro" id="IPR014044">
    <property type="entry name" value="CAP_dom"/>
</dbReference>
<evidence type="ECO:0000259" key="2">
    <source>
        <dbReference type="Pfam" id="PF00188"/>
    </source>
</evidence>
<dbReference type="EMBL" id="JAKLTR010000031">
    <property type="protein sequence ID" value="MCG2618054.1"/>
    <property type="molecule type" value="Genomic_DNA"/>
</dbReference>
<reference evidence="3" key="1">
    <citation type="submission" date="2022-01" db="EMBL/GenBank/DDBJ databases">
        <authorList>
            <person name="Jo J.-H."/>
            <person name="Im W.-T."/>
        </authorList>
    </citation>
    <scope>NUCLEOTIDE SEQUENCE</scope>
    <source>
        <strain evidence="3">NA20</strain>
    </source>
</reference>
<comment type="caution">
    <text evidence="3">The sequence shown here is derived from an EMBL/GenBank/DDBJ whole genome shotgun (WGS) entry which is preliminary data.</text>
</comment>
<keyword evidence="1" id="KW-0732">Signal</keyword>
<dbReference type="Proteomes" id="UP001165367">
    <property type="component" value="Unassembled WGS sequence"/>
</dbReference>